<dbReference type="AlphaFoldDB" id="A0A4Y7JNC3"/>
<keyword evidence="3" id="KW-0964">Secreted</keyword>
<evidence type="ECO:0000256" key="1">
    <source>
        <dbReference type="ARBA" id="ARBA00004613"/>
    </source>
</evidence>
<dbReference type="EMBL" id="CM010719">
    <property type="protein sequence ID" value="RZC61175.1"/>
    <property type="molecule type" value="Genomic_DNA"/>
</dbReference>
<dbReference type="InterPro" id="IPR035669">
    <property type="entry name" value="SGNH_plant_lipase-like"/>
</dbReference>
<protein>
    <submittedName>
        <fullName evidence="9">Uncharacterized protein</fullName>
    </submittedName>
</protein>
<dbReference type="Gramene" id="RZC61175">
    <property type="protein sequence ID" value="RZC61175"/>
    <property type="gene ID" value="C5167_022946"/>
</dbReference>
<dbReference type="PANTHER" id="PTHR45650:SF4">
    <property type="entry name" value="GDSL-LIKE LIPASE_ACYLHYDROLASE FAMILY PROTEIN, EXPRESSED"/>
    <property type="match status" value="1"/>
</dbReference>
<evidence type="ECO:0000256" key="2">
    <source>
        <dbReference type="ARBA" id="ARBA00008668"/>
    </source>
</evidence>
<name>A0A4Y7JNC3_PAPSO</name>
<dbReference type="InterPro" id="IPR036514">
    <property type="entry name" value="SGNH_hydro_sf"/>
</dbReference>
<keyword evidence="8" id="KW-1133">Transmembrane helix</keyword>
<evidence type="ECO:0000256" key="4">
    <source>
        <dbReference type="ARBA" id="ARBA00022729"/>
    </source>
</evidence>
<keyword evidence="8" id="KW-0812">Transmembrane</keyword>
<proteinExistence type="inferred from homology"/>
<dbReference type="GO" id="GO:0016298">
    <property type="term" value="F:lipase activity"/>
    <property type="evidence" value="ECO:0007669"/>
    <property type="project" value="InterPro"/>
</dbReference>
<organism evidence="9 10">
    <name type="scientific">Papaver somniferum</name>
    <name type="common">Opium poppy</name>
    <dbReference type="NCBI Taxonomy" id="3469"/>
    <lineage>
        <taxon>Eukaryota</taxon>
        <taxon>Viridiplantae</taxon>
        <taxon>Streptophyta</taxon>
        <taxon>Embryophyta</taxon>
        <taxon>Tracheophyta</taxon>
        <taxon>Spermatophyta</taxon>
        <taxon>Magnoliopsida</taxon>
        <taxon>Ranunculales</taxon>
        <taxon>Papaveraceae</taxon>
        <taxon>Papaveroideae</taxon>
        <taxon>Papaver</taxon>
    </lineage>
</organism>
<dbReference type="PANTHER" id="PTHR45650">
    <property type="entry name" value="GDSL-LIKE LIPASE/ACYLHYDROLASE-RELATED"/>
    <property type="match status" value="1"/>
</dbReference>
<keyword evidence="8" id="KW-0472">Membrane</keyword>
<dbReference type="GO" id="GO:0016042">
    <property type="term" value="P:lipid catabolic process"/>
    <property type="evidence" value="ECO:0007669"/>
    <property type="project" value="UniProtKB-KW"/>
</dbReference>
<dbReference type="CDD" id="cd01837">
    <property type="entry name" value="SGNH_plant_lipase_like"/>
    <property type="match status" value="1"/>
</dbReference>
<accession>A0A4Y7JNC3</accession>
<dbReference type="InterPro" id="IPR008265">
    <property type="entry name" value="Lipase_GDSL_AS"/>
</dbReference>
<dbReference type="Gene3D" id="3.40.50.1110">
    <property type="entry name" value="SGNH hydrolase"/>
    <property type="match status" value="2"/>
</dbReference>
<evidence type="ECO:0000256" key="3">
    <source>
        <dbReference type="ARBA" id="ARBA00022525"/>
    </source>
</evidence>
<dbReference type="Pfam" id="PF00657">
    <property type="entry name" value="Lipase_GDSL"/>
    <property type="match status" value="1"/>
</dbReference>
<dbReference type="InterPro" id="IPR051238">
    <property type="entry name" value="GDSL_esterase/lipase"/>
</dbReference>
<evidence type="ECO:0000256" key="7">
    <source>
        <dbReference type="ARBA" id="ARBA00023098"/>
    </source>
</evidence>
<comment type="similarity">
    <text evidence="2">Belongs to the 'GDSL' lipolytic enzyme family.</text>
</comment>
<sequence length="419" mass="46526">MIIITSSYSNSHRAHLLLMNVLLMVLAVFTMSCHRSSSVTPLESKPRAIFVFGDSLVDPGNNNYISGTLAKNNFYPFGIDFPIGKTFTGCFTNGRTIIDIIGEELGVKDYIPPYMDPTTVGDVVLRGVNYASGGAGILNDTGAIFGNRFNMDAQLDNFANTRNYIISNISGVGSKKLLEKALFLVVMGSNEFIDNYFTPIVSIPKQKLVSPEIFVDSMISKFRLQLTRLYKMDARKIAVANVGPVGCIPIERALNYKSWYTTSDSCISAMNNAAMVFNKKLKSLIIELNSNLVQSKFVYVDSYGVISHIFHNYKSYGFEDYKTACWKVLPDSSWKLYKPAPLVCKDRSNSTNSATPLESHDMDEPRAMYIFGDSLVDAGNINYINPLTKNNNYPNGIDFPSGKRFTGRSTNGRTVVDII</sequence>
<feature type="non-terminal residue" evidence="9">
    <location>
        <position position="419"/>
    </location>
</feature>
<dbReference type="PROSITE" id="PS01098">
    <property type="entry name" value="LIPASE_GDSL_SER"/>
    <property type="match status" value="1"/>
</dbReference>
<evidence type="ECO:0000313" key="10">
    <source>
        <dbReference type="Proteomes" id="UP000316621"/>
    </source>
</evidence>
<evidence type="ECO:0000256" key="5">
    <source>
        <dbReference type="ARBA" id="ARBA00022801"/>
    </source>
</evidence>
<feature type="transmembrane region" description="Helical" evidence="8">
    <location>
        <begin position="12"/>
        <end position="31"/>
    </location>
</feature>
<keyword evidence="7" id="KW-0443">Lipid metabolism</keyword>
<dbReference type="STRING" id="3469.A0A4Y7JNC3"/>
<dbReference type="Proteomes" id="UP000316621">
    <property type="component" value="Chromosome 5"/>
</dbReference>
<keyword evidence="4" id="KW-0732">Signal</keyword>
<keyword evidence="5" id="KW-0378">Hydrolase</keyword>
<reference evidence="9 10" key="1">
    <citation type="journal article" date="2018" name="Science">
        <title>The opium poppy genome and morphinan production.</title>
        <authorList>
            <person name="Guo L."/>
            <person name="Winzer T."/>
            <person name="Yang X."/>
            <person name="Li Y."/>
            <person name="Ning Z."/>
            <person name="He Z."/>
            <person name="Teodor R."/>
            <person name="Lu Y."/>
            <person name="Bowser T.A."/>
            <person name="Graham I.A."/>
            <person name="Ye K."/>
        </authorList>
    </citation>
    <scope>NUCLEOTIDE SEQUENCE [LARGE SCALE GENOMIC DNA]</scope>
    <source>
        <strain evidence="10">cv. HN1</strain>
        <tissue evidence="9">Leaves</tissue>
    </source>
</reference>
<evidence type="ECO:0000256" key="6">
    <source>
        <dbReference type="ARBA" id="ARBA00022963"/>
    </source>
</evidence>
<gene>
    <name evidence="9" type="ORF">C5167_022946</name>
</gene>
<keyword evidence="6" id="KW-0442">Lipid degradation</keyword>
<dbReference type="GO" id="GO:0005576">
    <property type="term" value="C:extracellular region"/>
    <property type="evidence" value="ECO:0007669"/>
    <property type="project" value="UniProtKB-SubCell"/>
</dbReference>
<keyword evidence="10" id="KW-1185">Reference proteome</keyword>
<evidence type="ECO:0000313" key="9">
    <source>
        <dbReference type="EMBL" id="RZC61175.1"/>
    </source>
</evidence>
<comment type="subcellular location">
    <subcellularLocation>
        <location evidence="1">Secreted</location>
    </subcellularLocation>
</comment>
<evidence type="ECO:0000256" key="8">
    <source>
        <dbReference type="SAM" id="Phobius"/>
    </source>
</evidence>
<dbReference type="InterPro" id="IPR001087">
    <property type="entry name" value="GDSL"/>
</dbReference>